<dbReference type="RefSeq" id="XP_040875945.1">
    <property type="nucleotide sequence ID" value="XM_041023378.1"/>
</dbReference>
<feature type="compositionally biased region" description="Polar residues" evidence="1">
    <location>
        <begin position="11"/>
        <end position="20"/>
    </location>
</feature>
<dbReference type="Proteomes" id="UP000030672">
    <property type="component" value="Unassembled WGS sequence"/>
</dbReference>
<evidence type="ECO:0000256" key="1">
    <source>
        <dbReference type="SAM" id="MobiDB-lite"/>
    </source>
</evidence>
<dbReference type="AlphaFoldDB" id="A0A074VMK7"/>
<dbReference type="EMBL" id="KL584851">
    <property type="protein sequence ID" value="KEQ58922.1"/>
    <property type="molecule type" value="Genomic_DNA"/>
</dbReference>
<feature type="compositionally biased region" description="Basic residues" evidence="1">
    <location>
        <begin position="110"/>
        <end position="120"/>
    </location>
</feature>
<reference evidence="2 3" key="1">
    <citation type="journal article" date="2014" name="BMC Genomics">
        <title>Genome sequencing of four Aureobasidium pullulans varieties: biotechnological potential, stress tolerance, and description of new species.</title>
        <authorList>
            <person name="Gostin Ar C."/>
            <person name="Ohm R.A."/>
            <person name="Kogej T."/>
            <person name="Sonjak S."/>
            <person name="Turk M."/>
            <person name="Zajc J."/>
            <person name="Zalar P."/>
            <person name="Grube M."/>
            <person name="Sun H."/>
            <person name="Han J."/>
            <person name="Sharma A."/>
            <person name="Chiniquy J."/>
            <person name="Ngan C.Y."/>
            <person name="Lipzen A."/>
            <person name="Barry K."/>
            <person name="Grigoriev I.V."/>
            <person name="Gunde-Cimerman N."/>
        </authorList>
    </citation>
    <scope>NUCLEOTIDE SEQUENCE [LARGE SCALE GENOMIC DNA]</scope>
    <source>
        <strain evidence="2 3">CBS 110374</strain>
    </source>
</reference>
<feature type="compositionally biased region" description="Polar residues" evidence="1">
    <location>
        <begin position="172"/>
        <end position="197"/>
    </location>
</feature>
<evidence type="ECO:0000313" key="3">
    <source>
        <dbReference type="Proteomes" id="UP000030672"/>
    </source>
</evidence>
<dbReference type="HOGENOM" id="CLU_1288679_0_0_1"/>
<feature type="compositionally biased region" description="Acidic residues" evidence="1">
    <location>
        <begin position="48"/>
        <end position="58"/>
    </location>
</feature>
<feature type="region of interest" description="Disordered" evidence="1">
    <location>
        <begin position="1"/>
        <end position="210"/>
    </location>
</feature>
<keyword evidence="3" id="KW-1185">Reference proteome</keyword>
<gene>
    <name evidence="2" type="ORF">M437DRAFT_58283</name>
</gene>
<protein>
    <submittedName>
        <fullName evidence="2">Uncharacterized protein</fullName>
    </submittedName>
</protein>
<organism evidence="2 3">
    <name type="scientific">Aureobasidium melanogenum (strain CBS 110374)</name>
    <name type="common">Aureobasidium pullulans var. melanogenum</name>
    <dbReference type="NCBI Taxonomy" id="1043003"/>
    <lineage>
        <taxon>Eukaryota</taxon>
        <taxon>Fungi</taxon>
        <taxon>Dikarya</taxon>
        <taxon>Ascomycota</taxon>
        <taxon>Pezizomycotina</taxon>
        <taxon>Dothideomycetes</taxon>
        <taxon>Dothideomycetidae</taxon>
        <taxon>Dothideales</taxon>
        <taxon>Saccotheciaceae</taxon>
        <taxon>Aureobasidium</taxon>
    </lineage>
</organism>
<name>A0A074VMK7_AURM1</name>
<sequence length="210" mass="22975">MAGHVAIESRILSSPFGSTHSAEHASLYAPEHSSPTKPAPVPQHNFDFDVEELSDSDVDYPHDAQVLHPYELEEVDTPVPDHGHVSPPSDMNEGDDEDTQDSDSTAFARQLRRLRWKPASRPHASTGLSPAQTNSRKRLRSEAIDTDTNSDGFDSSHARSEPPRLRRRIQKPDNTLTVTTPSDMSGASAPRVTTTGPMSGDLMDVDEQAT</sequence>
<proteinExistence type="predicted"/>
<dbReference type="GeneID" id="63916751"/>
<feature type="compositionally biased region" description="Basic and acidic residues" evidence="1">
    <location>
        <begin position="154"/>
        <end position="164"/>
    </location>
</feature>
<evidence type="ECO:0000313" key="2">
    <source>
        <dbReference type="EMBL" id="KEQ58922.1"/>
    </source>
</evidence>
<accession>A0A074VMK7</accession>
<feature type="compositionally biased region" description="Acidic residues" evidence="1">
    <location>
        <begin position="92"/>
        <end position="101"/>
    </location>
</feature>